<evidence type="ECO:0000259" key="10">
    <source>
        <dbReference type="PROSITE" id="PS50929"/>
    </source>
</evidence>
<evidence type="ECO:0000256" key="5">
    <source>
        <dbReference type="ARBA" id="ARBA00022989"/>
    </source>
</evidence>
<dbReference type="PROSITE" id="PS00211">
    <property type="entry name" value="ABC_TRANSPORTER_1"/>
    <property type="match status" value="1"/>
</dbReference>
<dbReference type="InterPro" id="IPR011527">
    <property type="entry name" value="ABC1_TM_dom"/>
</dbReference>
<keyword evidence="6 8" id="KW-0472">Membrane</keyword>
<dbReference type="OrthoDB" id="9808328at2"/>
<name>A0A2V3UTH1_9SPHN</name>
<feature type="transmembrane region" description="Helical" evidence="8">
    <location>
        <begin position="58"/>
        <end position="83"/>
    </location>
</feature>
<dbReference type="CDD" id="cd18575">
    <property type="entry name" value="ABC_6TM_bac_exporter_ABCB8_10_like"/>
    <property type="match status" value="1"/>
</dbReference>
<dbReference type="Gene3D" id="3.40.50.300">
    <property type="entry name" value="P-loop containing nucleotide triphosphate hydrolases"/>
    <property type="match status" value="1"/>
</dbReference>
<dbReference type="EMBL" id="QJJM01000016">
    <property type="protein sequence ID" value="PXW69524.1"/>
    <property type="molecule type" value="Genomic_DNA"/>
</dbReference>
<evidence type="ECO:0000259" key="9">
    <source>
        <dbReference type="PROSITE" id="PS50893"/>
    </source>
</evidence>
<dbReference type="GO" id="GO:0015421">
    <property type="term" value="F:ABC-type oligopeptide transporter activity"/>
    <property type="evidence" value="ECO:0007669"/>
    <property type="project" value="TreeGrafter"/>
</dbReference>
<dbReference type="PROSITE" id="PS50893">
    <property type="entry name" value="ABC_TRANSPORTER_2"/>
    <property type="match status" value="1"/>
</dbReference>
<accession>A0A2V3UTH1</accession>
<evidence type="ECO:0000256" key="1">
    <source>
        <dbReference type="ARBA" id="ARBA00004651"/>
    </source>
</evidence>
<dbReference type="FunFam" id="3.40.50.300:FF:000218">
    <property type="entry name" value="Multidrug ABC transporter ATP-binding protein"/>
    <property type="match status" value="1"/>
</dbReference>
<feature type="transmembrane region" description="Helical" evidence="8">
    <location>
        <begin position="317"/>
        <end position="334"/>
    </location>
</feature>
<dbReference type="InterPro" id="IPR003439">
    <property type="entry name" value="ABC_transporter-like_ATP-bd"/>
</dbReference>
<sequence>MAESENPAKAPAAANDPVEAGALAVEATETGKGKRGNPRQLGNLAMIGKFASAYPRQIALALLALTVAACATLAIPAGFKLVIDRGFGGDGGSAEDIGRWFRYLFMITVILGLSTALRFYFVSWLGERVVADIRLAVQRNLLGLAPSFFETNRPSEIASRMTSDTAIVEQVVGTTVSVALRNLVVGIGGIAYLFSLAPKLTGMLLLGIPLVVLPIVFIGRRLEKVARSSQDRVANVGATTTEVLAAMKIVQAFGQEEREAARFGDAVETTFATARRRITLRASLTAVVITLIFGAITAIMWQGAIDVIEGRLSGGDIAAFVLTGGLVAGAFGALTEVYGDLLRAGGAAGRLNELLNEQPEIRAPATPVVLPVPPRGQLSFQNVSFAYPTRPETLALRDFSLQVSPGETVAIVGPSGAGKSTLFQLAQRFYDPQAGSVRIDGVALSSADPREIRQRMAFVPQESVLFAASARDNLRYGNWAASDEQIWEAARAANAEEFLRKLPDGLDSYLGEGGARLSGGQRQRISIARALLRNAPILLLDEATSALDAESEKLVQNALERLMQGRTTLVIAHRLATIRSADRIFVMSDGGIVEEGTHDQLSARNGLYARLSALQFTEGPLAAE</sequence>
<evidence type="ECO:0000313" key="12">
    <source>
        <dbReference type="Proteomes" id="UP000248014"/>
    </source>
</evidence>
<feature type="transmembrane region" description="Helical" evidence="8">
    <location>
        <begin position="103"/>
        <end position="125"/>
    </location>
</feature>
<dbReference type="SUPFAM" id="SSF52540">
    <property type="entry name" value="P-loop containing nucleoside triphosphate hydrolases"/>
    <property type="match status" value="1"/>
</dbReference>
<keyword evidence="5 8" id="KW-1133">Transmembrane helix</keyword>
<protein>
    <submittedName>
        <fullName evidence="11">ATP-binding cassette subfamily B protein</fullName>
    </submittedName>
</protein>
<dbReference type="Gene3D" id="1.20.1560.10">
    <property type="entry name" value="ABC transporter type 1, transmembrane domain"/>
    <property type="match status" value="1"/>
</dbReference>
<evidence type="ECO:0000313" key="11">
    <source>
        <dbReference type="EMBL" id="PXW69524.1"/>
    </source>
</evidence>
<dbReference type="Proteomes" id="UP000248014">
    <property type="component" value="Unassembled WGS sequence"/>
</dbReference>
<keyword evidence="2 8" id="KW-0812">Transmembrane</keyword>
<dbReference type="SMART" id="SM00382">
    <property type="entry name" value="AAA"/>
    <property type="match status" value="1"/>
</dbReference>
<feature type="transmembrane region" description="Helical" evidence="8">
    <location>
        <begin position="284"/>
        <end position="305"/>
    </location>
</feature>
<dbReference type="AlphaFoldDB" id="A0A2V3UTH1"/>
<dbReference type="SUPFAM" id="SSF90123">
    <property type="entry name" value="ABC transporter transmembrane region"/>
    <property type="match status" value="1"/>
</dbReference>
<dbReference type="GO" id="GO:0005524">
    <property type="term" value="F:ATP binding"/>
    <property type="evidence" value="ECO:0007669"/>
    <property type="project" value="UniProtKB-KW"/>
</dbReference>
<dbReference type="GO" id="GO:0005886">
    <property type="term" value="C:plasma membrane"/>
    <property type="evidence" value="ECO:0007669"/>
    <property type="project" value="UniProtKB-SubCell"/>
</dbReference>
<comment type="function">
    <text evidence="7">Part of an ABC transporter complex. Transmembrane domains (TMD) form a pore in the inner membrane and the ATP-binding domain (NBD) is responsible for energy generation.</text>
</comment>
<dbReference type="PANTHER" id="PTHR43394:SF1">
    <property type="entry name" value="ATP-BINDING CASSETTE SUB-FAMILY B MEMBER 10, MITOCHONDRIAL"/>
    <property type="match status" value="1"/>
</dbReference>
<dbReference type="InterPro" id="IPR039421">
    <property type="entry name" value="Type_1_exporter"/>
</dbReference>
<dbReference type="Pfam" id="PF00005">
    <property type="entry name" value="ABC_tran"/>
    <property type="match status" value="1"/>
</dbReference>
<evidence type="ECO:0000256" key="3">
    <source>
        <dbReference type="ARBA" id="ARBA00022741"/>
    </source>
</evidence>
<evidence type="ECO:0000256" key="6">
    <source>
        <dbReference type="ARBA" id="ARBA00023136"/>
    </source>
</evidence>
<dbReference type="InterPro" id="IPR027417">
    <property type="entry name" value="P-loop_NTPase"/>
</dbReference>
<keyword evidence="3" id="KW-0547">Nucleotide-binding</keyword>
<keyword evidence="4 11" id="KW-0067">ATP-binding</keyword>
<evidence type="ECO:0000256" key="4">
    <source>
        <dbReference type="ARBA" id="ARBA00022840"/>
    </source>
</evidence>
<dbReference type="GO" id="GO:0090374">
    <property type="term" value="P:oligopeptide export from mitochondrion"/>
    <property type="evidence" value="ECO:0007669"/>
    <property type="project" value="TreeGrafter"/>
</dbReference>
<evidence type="ECO:0000256" key="2">
    <source>
        <dbReference type="ARBA" id="ARBA00022692"/>
    </source>
</evidence>
<evidence type="ECO:0000256" key="7">
    <source>
        <dbReference type="ARBA" id="ARBA00024725"/>
    </source>
</evidence>
<comment type="subcellular location">
    <subcellularLocation>
        <location evidence="1">Cell membrane</location>
        <topology evidence="1">Multi-pass membrane protein</topology>
    </subcellularLocation>
</comment>
<evidence type="ECO:0000256" key="8">
    <source>
        <dbReference type="SAM" id="Phobius"/>
    </source>
</evidence>
<feature type="transmembrane region" description="Helical" evidence="8">
    <location>
        <begin position="200"/>
        <end position="219"/>
    </location>
</feature>
<dbReference type="InterPro" id="IPR017871">
    <property type="entry name" value="ABC_transporter-like_CS"/>
</dbReference>
<dbReference type="InterPro" id="IPR036640">
    <property type="entry name" value="ABC1_TM_sf"/>
</dbReference>
<feature type="domain" description="ABC transporter" evidence="9">
    <location>
        <begin position="378"/>
        <end position="614"/>
    </location>
</feature>
<feature type="transmembrane region" description="Helical" evidence="8">
    <location>
        <begin position="171"/>
        <end position="194"/>
    </location>
</feature>
<dbReference type="PANTHER" id="PTHR43394">
    <property type="entry name" value="ATP-DEPENDENT PERMEASE MDL1, MITOCHONDRIAL"/>
    <property type="match status" value="1"/>
</dbReference>
<dbReference type="InterPro" id="IPR003593">
    <property type="entry name" value="AAA+_ATPase"/>
</dbReference>
<reference evidence="11 12" key="1">
    <citation type="submission" date="2018-05" db="EMBL/GenBank/DDBJ databases">
        <title>Genomic Encyclopedia of Type Strains, Phase IV (KMG-IV): sequencing the most valuable type-strain genomes for metagenomic binning, comparative biology and taxonomic classification.</title>
        <authorList>
            <person name="Goeker M."/>
        </authorList>
    </citation>
    <scope>NUCLEOTIDE SEQUENCE [LARGE SCALE GENOMIC DNA]</scope>
    <source>
        <strain evidence="11 12">DSM 3183</strain>
    </source>
</reference>
<organism evidence="11 12">
    <name type="scientific">Blastomonas natatoria</name>
    <dbReference type="NCBI Taxonomy" id="34015"/>
    <lineage>
        <taxon>Bacteria</taxon>
        <taxon>Pseudomonadati</taxon>
        <taxon>Pseudomonadota</taxon>
        <taxon>Alphaproteobacteria</taxon>
        <taxon>Sphingomonadales</taxon>
        <taxon>Sphingomonadaceae</taxon>
        <taxon>Blastomonas</taxon>
    </lineage>
</organism>
<feature type="domain" description="ABC transmembrane type-1" evidence="10">
    <location>
        <begin position="59"/>
        <end position="343"/>
    </location>
</feature>
<dbReference type="Pfam" id="PF00664">
    <property type="entry name" value="ABC_membrane"/>
    <property type="match status" value="1"/>
</dbReference>
<gene>
    <name evidence="11" type="ORF">C7451_11643</name>
</gene>
<dbReference type="GO" id="GO:0016887">
    <property type="term" value="F:ATP hydrolysis activity"/>
    <property type="evidence" value="ECO:0007669"/>
    <property type="project" value="InterPro"/>
</dbReference>
<dbReference type="NCBIfam" id="TIGR02204">
    <property type="entry name" value="MsbA_rel"/>
    <property type="match status" value="1"/>
</dbReference>
<keyword evidence="12" id="KW-1185">Reference proteome</keyword>
<dbReference type="InterPro" id="IPR011918">
    <property type="entry name" value="ABC_MsbA_ATP-bd"/>
</dbReference>
<dbReference type="RefSeq" id="WP_110300064.1">
    <property type="nucleotide sequence ID" value="NZ_QJJM01000016.1"/>
</dbReference>
<comment type="caution">
    <text evidence="11">The sequence shown here is derived from an EMBL/GenBank/DDBJ whole genome shotgun (WGS) entry which is preliminary data.</text>
</comment>
<dbReference type="PROSITE" id="PS50929">
    <property type="entry name" value="ABC_TM1F"/>
    <property type="match status" value="1"/>
</dbReference>
<proteinExistence type="predicted"/>